<accession>A0ABN2N3H3</accession>
<dbReference type="EMBL" id="BAAAQK010000009">
    <property type="protein sequence ID" value="GAA1850976.1"/>
    <property type="molecule type" value="Genomic_DNA"/>
</dbReference>
<gene>
    <name evidence="5" type="ORF">GCM10009836_33660</name>
</gene>
<keyword evidence="6" id="KW-1185">Reference proteome</keyword>
<dbReference type="Proteomes" id="UP001500449">
    <property type="component" value="Unassembled WGS sequence"/>
</dbReference>
<evidence type="ECO:0000259" key="4">
    <source>
        <dbReference type="Pfam" id="PF13458"/>
    </source>
</evidence>
<evidence type="ECO:0000313" key="6">
    <source>
        <dbReference type="Proteomes" id="UP001500449"/>
    </source>
</evidence>
<dbReference type="InterPro" id="IPR028082">
    <property type="entry name" value="Peripla_BP_I"/>
</dbReference>
<evidence type="ECO:0000256" key="2">
    <source>
        <dbReference type="ARBA" id="ARBA00022729"/>
    </source>
</evidence>
<comment type="similarity">
    <text evidence="1">Belongs to the leucine-binding protein family.</text>
</comment>
<reference evidence="5 6" key="1">
    <citation type="journal article" date="2019" name="Int. J. Syst. Evol. Microbiol.">
        <title>The Global Catalogue of Microorganisms (GCM) 10K type strain sequencing project: providing services to taxonomists for standard genome sequencing and annotation.</title>
        <authorList>
            <consortium name="The Broad Institute Genomics Platform"/>
            <consortium name="The Broad Institute Genome Sequencing Center for Infectious Disease"/>
            <person name="Wu L."/>
            <person name="Ma J."/>
        </authorList>
    </citation>
    <scope>NUCLEOTIDE SEQUENCE [LARGE SCALE GENOMIC DNA]</scope>
    <source>
        <strain evidence="5 6">JCM 16009</strain>
    </source>
</reference>
<organism evidence="5 6">
    <name type="scientific">Pseudonocardia ailaonensis</name>
    <dbReference type="NCBI Taxonomy" id="367279"/>
    <lineage>
        <taxon>Bacteria</taxon>
        <taxon>Bacillati</taxon>
        <taxon>Actinomycetota</taxon>
        <taxon>Actinomycetes</taxon>
        <taxon>Pseudonocardiales</taxon>
        <taxon>Pseudonocardiaceae</taxon>
        <taxon>Pseudonocardia</taxon>
    </lineage>
</organism>
<comment type="caution">
    <text evidence="5">The sequence shown here is derived from an EMBL/GenBank/DDBJ whole genome shotgun (WGS) entry which is preliminary data.</text>
</comment>
<dbReference type="InterPro" id="IPR028081">
    <property type="entry name" value="Leu-bd"/>
</dbReference>
<proteinExistence type="inferred from homology"/>
<dbReference type="SUPFAM" id="SSF53822">
    <property type="entry name" value="Periplasmic binding protein-like I"/>
    <property type="match status" value="1"/>
</dbReference>
<dbReference type="PANTHER" id="PTHR30483">
    <property type="entry name" value="LEUCINE-SPECIFIC-BINDING PROTEIN"/>
    <property type="match status" value="1"/>
</dbReference>
<dbReference type="RefSeq" id="WP_344417622.1">
    <property type="nucleotide sequence ID" value="NZ_BAAAQK010000009.1"/>
</dbReference>
<dbReference type="InterPro" id="IPR051010">
    <property type="entry name" value="BCAA_transport"/>
</dbReference>
<dbReference type="Gene3D" id="3.40.50.2300">
    <property type="match status" value="2"/>
</dbReference>
<evidence type="ECO:0000256" key="3">
    <source>
        <dbReference type="SAM" id="SignalP"/>
    </source>
</evidence>
<name>A0ABN2N3H3_9PSEU</name>
<feature type="chain" id="PRO_5045903120" evidence="3">
    <location>
        <begin position="33"/>
        <end position="391"/>
    </location>
</feature>
<protein>
    <submittedName>
        <fullName evidence="5">ABC transporter substrate-binding protein</fullName>
    </submittedName>
</protein>
<keyword evidence="2 3" id="KW-0732">Signal</keyword>
<dbReference type="Pfam" id="PF13458">
    <property type="entry name" value="Peripla_BP_6"/>
    <property type="match status" value="1"/>
</dbReference>
<feature type="domain" description="Leucine-binding protein" evidence="4">
    <location>
        <begin position="42"/>
        <end position="370"/>
    </location>
</feature>
<evidence type="ECO:0000313" key="5">
    <source>
        <dbReference type="EMBL" id="GAA1850976.1"/>
    </source>
</evidence>
<dbReference type="PANTHER" id="PTHR30483:SF6">
    <property type="entry name" value="PERIPLASMIC BINDING PROTEIN OF ABC TRANSPORTER FOR NATURAL AMINO ACIDS"/>
    <property type="match status" value="1"/>
</dbReference>
<sequence length="391" mass="39998">MSALRRSRLWVTVAATSLAALLAACGSGGANGGSGTGDTASPVRVGVITSLSGPLSDYGKQVQDGLRAGLACSTNGTNAVNGHPVTFDVKDDGGDAATAQSLATGMVGEGITILTGSANSGIAPQLGQFAQQQGVLYIASAVGSDKLTGLNANTFRATRQASQEAMALTSVLPGGTGKVAVLAQDYALGQGYVASIKKILPNAQVEPVLVPLDAREFTPYAQKVASLKPDLLVVVYYGDTAAAVWQSLLQQGVTDTTPIASLLGQRSSWGIYGAAAPKITFVAHDFAGQDTRTATNDCLLKESPNADESTFNGFVSAQMIVHALTVAGADDVEGMKKALDGYSFEAPKGKVTIRSGDHALIQDMLVVSLTTENGKPTAKLVKTVPAADLTP</sequence>
<evidence type="ECO:0000256" key="1">
    <source>
        <dbReference type="ARBA" id="ARBA00010062"/>
    </source>
</evidence>
<feature type="signal peptide" evidence="3">
    <location>
        <begin position="1"/>
        <end position="32"/>
    </location>
</feature>
<dbReference type="PROSITE" id="PS51257">
    <property type="entry name" value="PROKAR_LIPOPROTEIN"/>
    <property type="match status" value="1"/>
</dbReference>